<dbReference type="EMBL" id="MFQD01000021">
    <property type="protein sequence ID" value="OGH68002.1"/>
    <property type="molecule type" value="Genomic_DNA"/>
</dbReference>
<dbReference type="PANTHER" id="PTHR33677">
    <property type="entry name" value="TRANSCRIPTIONAL REPRESSOR FRMR-RELATED"/>
    <property type="match status" value="1"/>
</dbReference>
<organism evidence="1 2">
    <name type="scientific">Candidatus Magasanikbacteria bacterium RIFCSPHIGHO2_02_FULL_50_9b</name>
    <dbReference type="NCBI Taxonomy" id="1798682"/>
    <lineage>
        <taxon>Bacteria</taxon>
        <taxon>Candidatus Magasanikiibacteriota</taxon>
    </lineage>
</organism>
<dbReference type="CDD" id="cd10148">
    <property type="entry name" value="CsoR-like_DUF156"/>
    <property type="match status" value="1"/>
</dbReference>
<dbReference type="Pfam" id="PF02583">
    <property type="entry name" value="Trns_repr_metal"/>
    <property type="match status" value="1"/>
</dbReference>
<proteinExistence type="predicted"/>
<dbReference type="GO" id="GO:0046872">
    <property type="term" value="F:metal ion binding"/>
    <property type="evidence" value="ECO:0007669"/>
    <property type="project" value="InterPro"/>
</dbReference>
<dbReference type="AlphaFoldDB" id="A0A1F6M8M4"/>
<evidence type="ECO:0000313" key="1">
    <source>
        <dbReference type="EMBL" id="OGH68002.1"/>
    </source>
</evidence>
<dbReference type="GO" id="GO:0045892">
    <property type="term" value="P:negative regulation of DNA-templated transcription"/>
    <property type="evidence" value="ECO:0007669"/>
    <property type="project" value="UniProtKB-ARBA"/>
</dbReference>
<dbReference type="STRING" id="1798682.A3C15_03015"/>
<dbReference type="InterPro" id="IPR038390">
    <property type="entry name" value="Metal_Tscrpt_repr_sf"/>
</dbReference>
<evidence type="ECO:0000313" key="2">
    <source>
        <dbReference type="Proteomes" id="UP000176532"/>
    </source>
</evidence>
<sequence>MKKDIQKKLIKRLKIIEGQVRGLQKMVEAGEYCVDIITQASAVKKAVSSFEDAMLLNHLSTHVVEQMKSGEHKKAIDEVMKVYTHSKKDN</sequence>
<protein>
    <recommendedName>
        <fullName evidence="3">Transcriptional regulator</fullName>
    </recommendedName>
</protein>
<dbReference type="Proteomes" id="UP000176532">
    <property type="component" value="Unassembled WGS sequence"/>
</dbReference>
<accession>A0A1F6M8M4</accession>
<dbReference type="GO" id="GO:0003677">
    <property type="term" value="F:DNA binding"/>
    <property type="evidence" value="ECO:0007669"/>
    <property type="project" value="InterPro"/>
</dbReference>
<gene>
    <name evidence="1" type="ORF">A3C15_03015</name>
</gene>
<reference evidence="1 2" key="1">
    <citation type="journal article" date="2016" name="Nat. Commun.">
        <title>Thousands of microbial genomes shed light on interconnected biogeochemical processes in an aquifer system.</title>
        <authorList>
            <person name="Anantharaman K."/>
            <person name="Brown C.T."/>
            <person name="Hug L.A."/>
            <person name="Sharon I."/>
            <person name="Castelle C.J."/>
            <person name="Probst A.J."/>
            <person name="Thomas B.C."/>
            <person name="Singh A."/>
            <person name="Wilkins M.J."/>
            <person name="Karaoz U."/>
            <person name="Brodie E.L."/>
            <person name="Williams K.H."/>
            <person name="Hubbard S.S."/>
            <person name="Banfield J.F."/>
        </authorList>
    </citation>
    <scope>NUCLEOTIDE SEQUENCE [LARGE SCALE GENOMIC DNA]</scope>
</reference>
<dbReference type="InterPro" id="IPR003735">
    <property type="entry name" value="Metal_Tscrpt_repr"/>
</dbReference>
<evidence type="ECO:0008006" key="3">
    <source>
        <dbReference type="Google" id="ProtNLM"/>
    </source>
</evidence>
<dbReference type="Gene3D" id="1.20.58.1000">
    <property type="entry name" value="Metal-sensitive repressor, helix protomer"/>
    <property type="match status" value="1"/>
</dbReference>
<name>A0A1F6M8M4_9BACT</name>
<comment type="caution">
    <text evidence="1">The sequence shown here is derived from an EMBL/GenBank/DDBJ whole genome shotgun (WGS) entry which is preliminary data.</text>
</comment>
<dbReference type="PANTHER" id="PTHR33677:SF3">
    <property type="entry name" value="COPPER-SENSING TRANSCRIPTIONAL REPRESSOR RICR"/>
    <property type="match status" value="1"/>
</dbReference>